<dbReference type="Gene3D" id="3.40.50.620">
    <property type="entry name" value="HUPs"/>
    <property type="match status" value="1"/>
</dbReference>
<protein>
    <submittedName>
        <fullName evidence="4">Bifunctional protein HldE</fullName>
    </submittedName>
</protein>
<evidence type="ECO:0000259" key="3">
    <source>
        <dbReference type="Pfam" id="PF01467"/>
    </source>
</evidence>
<dbReference type="InterPro" id="IPR014729">
    <property type="entry name" value="Rossmann-like_a/b/a_fold"/>
</dbReference>
<accession>A0A645G7Z8</accession>
<evidence type="ECO:0000256" key="1">
    <source>
        <dbReference type="ARBA" id="ARBA00022679"/>
    </source>
</evidence>
<evidence type="ECO:0000313" key="4">
    <source>
        <dbReference type="EMBL" id="MPN23031.1"/>
    </source>
</evidence>
<sequence>MQEAKKTGDILIVGLNTDNSVRILKGSSRPINNQDDRACVLSALKSVDYVVLFDEPTPLNLINQIIPDVLVKGSDYTIENIVGADVVLKNGGKVITVPLVEGKSSTNIISQLDV</sequence>
<keyword evidence="2" id="KW-0548">Nucleotidyltransferase</keyword>
<dbReference type="InterPro" id="IPR050385">
    <property type="entry name" value="Archaeal_FAD_synthase"/>
</dbReference>
<dbReference type="InterPro" id="IPR004821">
    <property type="entry name" value="Cyt_trans-like"/>
</dbReference>
<feature type="domain" description="Cytidyltransferase-like" evidence="3">
    <location>
        <begin position="2"/>
        <end position="79"/>
    </location>
</feature>
<dbReference type="AlphaFoldDB" id="A0A645G7Z8"/>
<dbReference type="PANTHER" id="PTHR43793">
    <property type="entry name" value="FAD SYNTHASE"/>
    <property type="match status" value="1"/>
</dbReference>
<proteinExistence type="predicted"/>
<dbReference type="EMBL" id="VSSQ01071424">
    <property type="protein sequence ID" value="MPN23031.1"/>
    <property type="molecule type" value="Genomic_DNA"/>
</dbReference>
<evidence type="ECO:0000256" key="2">
    <source>
        <dbReference type="ARBA" id="ARBA00022695"/>
    </source>
</evidence>
<dbReference type="PANTHER" id="PTHR43793:SF2">
    <property type="entry name" value="BIFUNCTIONAL PROTEIN HLDE"/>
    <property type="match status" value="1"/>
</dbReference>
<name>A0A645G7Z8_9ZZZZ</name>
<dbReference type="GO" id="GO:0016779">
    <property type="term" value="F:nucleotidyltransferase activity"/>
    <property type="evidence" value="ECO:0007669"/>
    <property type="project" value="UniProtKB-KW"/>
</dbReference>
<gene>
    <name evidence="4" type="primary">hldE_18</name>
    <name evidence="4" type="ORF">SDC9_170416</name>
</gene>
<comment type="caution">
    <text evidence="4">The sequence shown here is derived from an EMBL/GenBank/DDBJ whole genome shotgun (WGS) entry which is preliminary data.</text>
</comment>
<keyword evidence="1" id="KW-0808">Transferase</keyword>
<organism evidence="4">
    <name type="scientific">bioreactor metagenome</name>
    <dbReference type="NCBI Taxonomy" id="1076179"/>
    <lineage>
        <taxon>unclassified sequences</taxon>
        <taxon>metagenomes</taxon>
        <taxon>ecological metagenomes</taxon>
    </lineage>
</organism>
<dbReference type="SUPFAM" id="SSF52374">
    <property type="entry name" value="Nucleotidylyl transferase"/>
    <property type="match status" value="1"/>
</dbReference>
<reference evidence="4" key="1">
    <citation type="submission" date="2019-08" db="EMBL/GenBank/DDBJ databases">
        <authorList>
            <person name="Kucharzyk K."/>
            <person name="Murdoch R.W."/>
            <person name="Higgins S."/>
            <person name="Loffler F."/>
        </authorList>
    </citation>
    <scope>NUCLEOTIDE SEQUENCE</scope>
</reference>
<dbReference type="Pfam" id="PF01467">
    <property type="entry name" value="CTP_transf_like"/>
    <property type="match status" value="1"/>
</dbReference>